<dbReference type="EMBL" id="BLXT01008183">
    <property type="protein sequence ID" value="GFO46372.1"/>
    <property type="molecule type" value="Genomic_DNA"/>
</dbReference>
<protein>
    <submittedName>
        <fullName evidence="2">Uncharacterized protein</fullName>
    </submittedName>
</protein>
<evidence type="ECO:0000256" key="1">
    <source>
        <dbReference type="SAM" id="MobiDB-lite"/>
    </source>
</evidence>
<comment type="caution">
    <text evidence="2">The sequence shown here is derived from an EMBL/GenBank/DDBJ whole genome shotgun (WGS) entry which is preliminary data.</text>
</comment>
<name>A0AAV4DQJ7_9GAST</name>
<accession>A0AAV4DQJ7</accession>
<sequence>MIKDKIGERRKTGSNKRTHVSFNPINSTTTVYTLTMSEKDRNNILGAPRDRMNVKTCLRGLDPPMSSSGKQEAIQPISQLSNQPTNDQQTSNRPSINKSMTIPTNQAADD</sequence>
<proteinExistence type="predicted"/>
<dbReference type="AlphaFoldDB" id="A0AAV4DQJ7"/>
<dbReference type="Proteomes" id="UP000735302">
    <property type="component" value="Unassembled WGS sequence"/>
</dbReference>
<feature type="region of interest" description="Disordered" evidence="1">
    <location>
        <begin position="1"/>
        <end position="22"/>
    </location>
</feature>
<feature type="compositionally biased region" description="Polar residues" evidence="1">
    <location>
        <begin position="65"/>
        <end position="110"/>
    </location>
</feature>
<gene>
    <name evidence="2" type="ORF">PoB_007287700</name>
</gene>
<keyword evidence="3" id="KW-1185">Reference proteome</keyword>
<feature type="compositionally biased region" description="Basic and acidic residues" evidence="1">
    <location>
        <begin position="1"/>
        <end position="11"/>
    </location>
</feature>
<organism evidence="2 3">
    <name type="scientific">Plakobranchus ocellatus</name>
    <dbReference type="NCBI Taxonomy" id="259542"/>
    <lineage>
        <taxon>Eukaryota</taxon>
        <taxon>Metazoa</taxon>
        <taxon>Spiralia</taxon>
        <taxon>Lophotrochozoa</taxon>
        <taxon>Mollusca</taxon>
        <taxon>Gastropoda</taxon>
        <taxon>Heterobranchia</taxon>
        <taxon>Euthyneura</taxon>
        <taxon>Panpulmonata</taxon>
        <taxon>Sacoglossa</taxon>
        <taxon>Placobranchoidea</taxon>
        <taxon>Plakobranchidae</taxon>
        <taxon>Plakobranchus</taxon>
    </lineage>
</organism>
<evidence type="ECO:0000313" key="3">
    <source>
        <dbReference type="Proteomes" id="UP000735302"/>
    </source>
</evidence>
<feature type="region of interest" description="Disordered" evidence="1">
    <location>
        <begin position="59"/>
        <end position="110"/>
    </location>
</feature>
<reference evidence="2 3" key="1">
    <citation type="journal article" date="2021" name="Elife">
        <title>Chloroplast acquisition without the gene transfer in kleptoplastic sea slugs, Plakobranchus ocellatus.</title>
        <authorList>
            <person name="Maeda T."/>
            <person name="Takahashi S."/>
            <person name="Yoshida T."/>
            <person name="Shimamura S."/>
            <person name="Takaki Y."/>
            <person name="Nagai Y."/>
            <person name="Toyoda A."/>
            <person name="Suzuki Y."/>
            <person name="Arimoto A."/>
            <person name="Ishii H."/>
            <person name="Satoh N."/>
            <person name="Nishiyama T."/>
            <person name="Hasebe M."/>
            <person name="Maruyama T."/>
            <person name="Minagawa J."/>
            <person name="Obokata J."/>
            <person name="Shigenobu S."/>
        </authorList>
    </citation>
    <scope>NUCLEOTIDE SEQUENCE [LARGE SCALE GENOMIC DNA]</scope>
</reference>
<evidence type="ECO:0000313" key="2">
    <source>
        <dbReference type="EMBL" id="GFO46372.1"/>
    </source>
</evidence>